<sequence length="214" mass="23647">MFYEPKKKNHGLAKNPFNSLIVPRPIGWISSADAAGVYNLAPYSFFNAVSYQPPTVMFSAGAGANDDRLKDSARNIEETGEFVCNLATWETREQMNHSSIAAGPEVDEIALSGLTAIPSRLVKAPRIAEAPVHLECRFIKSVEVPGWTEADNYRVIFGEVIGIHIDDSVLTDEGLVDIRKMGVISRLGYNDYARVDAESVFSMERPEIDRPEAK</sequence>
<reference evidence="2 3" key="1">
    <citation type="submission" date="2015-10" db="EMBL/GenBank/DDBJ databases">
        <title>Metagenome-Assembled Genomes uncover a global brackish microbiome.</title>
        <authorList>
            <person name="Hugerth L.W."/>
            <person name="Larsson J."/>
            <person name="Alneberg J."/>
            <person name="Lindh M.V."/>
            <person name="Legrand C."/>
            <person name="Pinhassi J."/>
            <person name="Andersson A.F."/>
        </authorList>
    </citation>
    <scope>NUCLEOTIDE SEQUENCE [LARGE SCALE GENOMIC DNA]</scope>
    <source>
        <strain evidence="2">BACL4 MAG-120507-bin80</strain>
    </source>
</reference>
<dbReference type="Pfam" id="PF01613">
    <property type="entry name" value="Flavin_Reduct"/>
    <property type="match status" value="1"/>
</dbReference>
<dbReference type="SMART" id="SM00903">
    <property type="entry name" value="Flavin_Reduct"/>
    <property type="match status" value="1"/>
</dbReference>
<dbReference type="InterPro" id="IPR002563">
    <property type="entry name" value="Flavin_Rdtase-like_dom"/>
</dbReference>
<dbReference type="GO" id="GO:0016646">
    <property type="term" value="F:oxidoreductase activity, acting on the CH-NH group of donors, NAD or NADP as acceptor"/>
    <property type="evidence" value="ECO:0007669"/>
    <property type="project" value="UniProtKB-ARBA"/>
</dbReference>
<accession>A0A0R2SIK6</accession>
<gene>
    <name evidence="2" type="ORF">ABR69_07450</name>
</gene>
<evidence type="ECO:0000313" key="2">
    <source>
        <dbReference type="EMBL" id="KRO72426.1"/>
    </source>
</evidence>
<dbReference type="PANTHER" id="PTHR43812:SF2">
    <property type="entry name" value="FLAVIN REDUCTASE LIKE DOMAIN-CONTAINING PROTEIN"/>
    <property type="match status" value="1"/>
</dbReference>
<dbReference type="GO" id="GO:0010181">
    <property type="term" value="F:FMN binding"/>
    <property type="evidence" value="ECO:0007669"/>
    <property type="project" value="InterPro"/>
</dbReference>
<organism evidence="2 3">
    <name type="scientific">OM182 bacterium BACL3 MAG-120507-bin80</name>
    <dbReference type="NCBI Taxonomy" id="1655577"/>
    <lineage>
        <taxon>Bacteria</taxon>
        <taxon>Pseudomonadati</taxon>
        <taxon>Pseudomonadota</taxon>
        <taxon>Gammaproteobacteria</taxon>
        <taxon>OMG group</taxon>
        <taxon>OM182 clade</taxon>
    </lineage>
</organism>
<evidence type="ECO:0000259" key="1">
    <source>
        <dbReference type="SMART" id="SM00903"/>
    </source>
</evidence>
<dbReference type="SUPFAM" id="SSF50475">
    <property type="entry name" value="FMN-binding split barrel"/>
    <property type="match status" value="1"/>
</dbReference>
<evidence type="ECO:0000313" key="3">
    <source>
        <dbReference type="Proteomes" id="UP000051934"/>
    </source>
</evidence>
<comment type="caution">
    <text evidence="2">The sequence shown here is derived from an EMBL/GenBank/DDBJ whole genome shotgun (WGS) entry which is preliminary data.</text>
</comment>
<protein>
    <submittedName>
        <fullName evidence="2">Flavin reductase</fullName>
    </submittedName>
</protein>
<dbReference type="Gene3D" id="2.30.110.10">
    <property type="entry name" value="Electron Transport, Fmn-binding Protein, Chain A"/>
    <property type="match status" value="1"/>
</dbReference>
<feature type="domain" description="Flavin reductase like" evidence="1">
    <location>
        <begin position="19"/>
        <end position="179"/>
    </location>
</feature>
<dbReference type="PANTHER" id="PTHR43812">
    <property type="entry name" value="BLR2425 PROTEIN"/>
    <property type="match status" value="1"/>
</dbReference>
<proteinExistence type="predicted"/>
<name>A0A0R2SIK6_9GAMM</name>
<dbReference type="AlphaFoldDB" id="A0A0R2SIK6"/>
<dbReference type="InterPro" id="IPR012349">
    <property type="entry name" value="Split_barrel_FMN-bd"/>
</dbReference>
<dbReference type="Proteomes" id="UP000051934">
    <property type="component" value="Unassembled WGS sequence"/>
</dbReference>
<dbReference type="EMBL" id="LIBB01000070">
    <property type="protein sequence ID" value="KRO72426.1"/>
    <property type="molecule type" value="Genomic_DNA"/>
</dbReference>